<evidence type="ECO:0000313" key="2">
    <source>
        <dbReference type="Proteomes" id="UP000239549"/>
    </source>
</evidence>
<evidence type="ECO:0000313" key="1">
    <source>
        <dbReference type="EMBL" id="GBF34184.1"/>
    </source>
</evidence>
<dbReference type="Proteomes" id="UP000239549">
    <property type="component" value="Unassembled WGS sequence"/>
</dbReference>
<dbReference type="AlphaFoldDB" id="A0A2L2XDT2"/>
<dbReference type="Gene3D" id="3.20.20.80">
    <property type="entry name" value="Glycosidases"/>
    <property type="match status" value="1"/>
</dbReference>
<organism evidence="1 2">
    <name type="scientific">Desulfocucumis palustris</name>
    <dbReference type="NCBI Taxonomy" id="1898651"/>
    <lineage>
        <taxon>Bacteria</taxon>
        <taxon>Bacillati</taxon>
        <taxon>Bacillota</taxon>
        <taxon>Clostridia</taxon>
        <taxon>Eubacteriales</taxon>
        <taxon>Desulfocucumaceae</taxon>
        <taxon>Desulfocucumis</taxon>
    </lineage>
</organism>
<sequence>MLELTFGIYPLSVAGTPFGLAVGPPDNYGKIQLALQDLKGESKKLFPRNYLIYTKEWESKMLSLADRYLDAGLLGDLTLGCGDWTHQQEIDIEMDNWLDFIRKVINRYGSHLASLQITNEPNLSFMEGSKPYILNALVEGVIAAKKETRKRNLPLKIGFGSVPESPAAVPRFWENLSKAGGKTFIDSVDFVGHNFYLDVFDEQPLDLKEIPASVKRTLRNLREKDLVTAGIPASVPIRVTENGWPTGKNPVANIDRSYEHQAKVLETIIRTIYNLRQELIISHYELFGLRDADSSKEDLFYQFGITRDDYSPKPAYYTFKKLIQELGI</sequence>
<gene>
    <name evidence="1" type="ORF">DCCM_3296</name>
</gene>
<protein>
    <recommendedName>
        <fullName evidence="3">Glycoside hydrolase family 5 domain-containing protein</fullName>
    </recommendedName>
</protein>
<comment type="caution">
    <text evidence="1">The sequence shown here is derived from an EMBL/GenBank/DDBJ whole genome shotgun (WGS) entry which is preliminary data.</text>
</comment>
<reference evidence="2" key="1">
    <citation type="submission" date="2018-02" db="EMBL/GenBank/DDBJ databases">
        <title>Genome sequence of Desulfocucumis palustris strain NAW-5.</title>
        <authorList>
            <person name="Watanabe M."/>
            <person name="Kojima H."/>
            <person name="Fukui M."/>
        </authorList>
    </citation>
    <scope>NUCLEOTIDE SEQUENCE [LARGE SCALE GENOMIC DNA]</scope>
    <source>
        <strain evidence="2">NAW-5</strain>
    </source>
</reference>
<dbReference type="InterPro" id="IPR017853">
    <property type="entry name" value="GH"/>
</dbReference>
<dbReference type="RefSeq" id="WP_104372479.1">
    <property type="nucleotide sequence ID" value="NZ_BFAV01000130.1"/>
</dbReference>
<name>A0A2L2XDT2_9FIRM</name>
<keyword evidence="2" id="KW-1185">Reference proteome</keyword>
<evidence type="ECO:0008006" key="3">
    <source>
        <dbReference type="Google" id="ProtNLM"/>
    </source>
</evidence>
<dbReference type="SUPFAM" id="SSF51445">
    <property type="entry name" value="(Trans)glycosidases"/>
    <property type="match status" value="1"/>
</dbReference>
<proteinExistence type="predicted"/>
<dbReference type="OrthoDB" id="525131at2"/>
<dbReference type="EMBL" id="BFAV01000130">
    <property type="protein sequence ID" value="GBF34184.1"/>
    <property type="molecule type" value="Genomic_DNA"/>
</dbReference>
<accession>A0A2L2XDT2</accession>